<dbReference type="PROSITE" id="PS01159">
    <property type="entry name" value="WW_DOMAIN_1"/>
    <property type="match status" value="1"/>
</dbReference>
<dbReference type="CDD" id="cd00201">
    <property type="entry name" value="WW"/>
    <property type="match status" value="1"/>
</dbReference>
<comment type="catalytic activity">
    <reaction evidence="1 5">
        <text>[protein]-peptidylproline (omega=180) = [protein]-peptidylproline (omega=0)</text>
        <dbReference type="Rhea" id="RHEA:16237"/>
        <dbReference type="Rhea" id="RHEA-COMP:10747"/>
        <dbReference type="Rhea" id="RHEA-COMP:10748"/>
        <dbReference type="ChEBI" id="CHEBI:83833"/>
        <dbReference type="ChEBI" id="CHEBI:83834"/>
        <dbReference type="EC" id="5.2.1.8"/>
    </reaction>
</comment>
<dbReference type="InterPro" id="IPR046357">
    <property type="entry name" value="PPIase_dom_sf"/>
</dbReference>
<organism evidence="9 10">
    <name type="scientific">Romanomermis culicivorax</name>
    <name type="common">Nematode worm</name>
    <dbReference type="NCBI Taxonomy" id="13658"/>
    <lineage>
        <taxon>Eukaryota</taxon>
        <taxon>Metazoa</taxon>
        <taxon>Ecdysozoa</taxon>
        <taxon>Nematoda</taxon>
        <taxon>Enoplea</taxon>
        <taxon>Dorylaimia</taxon>
        <taxon>Mermithida</taxon>
        <taxon>Mermithoidea</taxon>
        <taxon>Mermithidae</taxon>
        <taxon>Romanomermis</taxon>
    </lineage>
</organism>
<dbReference type="GO" id="GO:0005634">
    <property type="term" value="C:nucleus"/>
    <property type="evidence" value="ECO:0007669"/>
    <property type="project" value="TreeGrafter"/>
</dbReference>
<name>A0A915I825_ROMCU</name>
<dbReference type="GO" id="GO:0003755">
    <property type="term" value="F:peptidyl-prolyl cis-trans isomerase activity"/>
    <property type="evidence" value="ECO:0007669"/>
    <property type="project" value="UniProtKB-UniRule"/>
</dbReference>
<dbReference type="EC" id="5.2.1.8" evidence="5"/>
<keyword evidence="3 4" id="KW-0413">Isomerase</keyword>
<evidence type="ECO:0000259" key="7">
    <source>
        <dbReference type="PROSITE" id="PS50020"/>
    </source>
</evidence>
<dbReference type="PANTHER" id="PTHR10657:SF4">
    <property type="entry name" value="PEPTIDYL-PROLYL CIS-TRANS ISOMERASE-RELATED"/>
    <property type="match status" value="1"/>
</dbReference>
<dbReference type="OMA" id="DEVQCLH"/>
<sequence length="181" mass="20653">MSEDRGKKRKSTDDSTEDQTPLPKGWEKRMSRSSGEAYYFNLYTNKSQWHRPTKPAVTHTVHPSTMSDGSKEVRVSHILCKHKDSRRPSSWREEKITRTMDEALSLIKKYREDIVNEKKLFVQIAQQFSDCSSAKQGGDLGFFGHGKMQKPFEDASFALKAGQLSEPIFTDSGVHLILRTA</sequence>
<dbReference type="InterPro" id="IPR051370">
    <property type="entry name" value="PPIase_Pin1"/>
</dbReference>
<dbReference type="Proteomes" id="UP000887565">
    <property type="component" value="Unplaced"/>
</dbReference>
<keyword evidence="2 4" id="KW-0697">Rotamase</keyword>
<dbReference type="SMART" id="SM00456">
    <property type="entry name" value="WW"/>
    <property type="match status" value="1"/>
</dbReference>
<dbReference type="AlphaFoldDB" id="A0A915I825"/>
<dbReference type="FunFam" id="3.10.50.40:FF:000010">
    <property type="entry name" value="Peptidyl-prolyl cis-trans isomerase Pin1"/>
    <property type="match status" value="1"/>
</dbReference>
<dbReference type="PANTHER" id="PTHR10657">
    <property type="entry name" value="PEPTIDYL-PROLYL CIS-TRANS ISOMERASE"/>
    <property type="match status" value="1"/>
</dbReference>
<dbReference type="SUPFAM" id="SSF51045">
    <property type="entry name" value="WW domain"/>
    <property type="match status" value="1"/>
</dbReference>
<reference evidence="10" key="1">
    <citation type="submission" date="2022-11" db="UniProtKB">
        <authorList>
            <consortium name="WormBaseParasite"/>
        </authorList>
    </citation>
    <scope>IDENTIFICATION</scope>
</reference>
<dbReference type="InterPro" id="IPR036020">
    <property type="entry name" value="WW_dom_sf"/>
</dbReference>
<protein>
    <recommendedName>
        <fullName evidence="5">Peptidyl-prolyl cis-trans isomerase</fullName>
        <ecNumber evidence="5">5.2.1.8</ecNumber>
    </recommendedName>
</protein>
<dbReference type="WBParaSite" id="nRc.2.0.1.t10319-RA">
    <property type="protein sequence ID" value="nRc.2.0.1.t10319-RA"/>
    <property type="gene ID" value="nRc.2.0.1.g10319"/>
</dbReference>
<dbReference type="GO" id="GO:0060255">
    <property type="term" value="P:regulation of macromolecule metabolic process"/>
    <property type="evidence" value="ECO:0007669"/>
    <property type="project" value="UniProtKB-ARBA"/>
</dbReference>
<evidence type="ECO:0000256" key="4">
    <source>
        <dbReference type="PROSITE-ProRule" id="PRU00278"/>
    </source>
</evidence>
<evidence type="ECO:0000313" key="9">
    <source>
        <dbReference type="Proteomes" id="UP000887565"/>
    </source>
</evidence>
<evidence type="ECO:0000256" key="1">
    <source>
        <dbReference type="ARBA" id="ARBA00000971"/>
    </source>
</evidence>
<dbReference type="Gene3D" id="2.20.70.10">
    <property type="match status" value="1"/>
</dbReference>
<evidence type="ECO:0000256" key="5">
    <source>
        <dbReference type="RuleBase" id="RU363014"/>
    </source>
</evidence>
<keyword evidence="9" id="KW-1185">Reference proteome</keyword>
<evidence type="ECO:0000256" key="2">
    <source>
        <dbReference type="ARBA" id="ARBA00023110"/>
    </source>
</evidence>
<evidence type="ECO:0000259" key="8">
    <source>
        <dbReference type="PROSITE" id="PS50198"/>
    </source>
</evidence>
<dbReference type="Pfam" id="PF00397">
    <property type="entry name" value="WW"/>
    <property type="match status" value="1"/>
</dbReference>
<dbReference type="GO" id="GO:0005829">
    <property type="term" value="C:cytosol"/>
    <property type="evidence" value="ECO:0007669"/>
    <property type="project" value="TreeGrafter"/>
</dbReference>
<feature type="domain" description="WW" evidence="7">
    <location>
        <begin position="20"/>
        <end position="54"/>
    </location>
</feature>
<dbReference type="PROSITE" id="PS50020">
    <property type="entry name" value="WW_DOMAIN_2"/>
    <property type="match status" value="1"/>
</dbReference>
<dbReference type="InterPro" id="IPR000297">
    <property type="entry name" value="PPIase_PpiC"/>
</dbReference>
<dbReference type="GO" id="GO:0080090">
    <property type="term" value="P:regulation of primary metabolic process"/>
    <property type="evidence" value="ECO:0007669"/>
    <property type="project" value="UniProtKB-ARBA"/>
</dbReference>
<feature type="region of interest" description="Disordered" evidence="6">
    <location>
        <begin position="1"/>
        <end position="31"/>
    </location>
</feature>
<evidence type="ECO:0000313" key="10">
    <source>
        <dbReference type="WBParaSite" id="nRc.2.0.1.t10319-RA"/>
    </source>
</evidence>
<feature type="domain" description="PpiC" evidence="8">
    <location>
        <begin position="70"/>
        <end position="181"/>
    </location>
</feature>
<evidence type="ECO:0000256" key="6">
    <source>
        <dbReference type="SAM" id="MobiDB-lite"/>
    </source>
</evidence>
<accession>A0A915I825</accession>
<dbReference type="InterPro" id="IPR001202">
    <property type="entry name" value="WW_dom"/>
</dbReference>
<dbReference type="PROSITE" id="PS50198">
    <property type="entry name" value="PPIC_PPIASE_2"/>
    <property type="match status" value="1"/>
</dbReference>
<dbReference type="Gene3D" id="3.10.50.40">
    <property type="match status" value="1"/>
</dbReference>
<proteinExistence type="predicted"/>
<evidence type="ECO:0000256" key="3">
    <source>
        <dbReference type="ARBA" id="ARBA00023235"/>
    </source>
</evidence>
<dbReference type="Pfam" id="PF00639">
    <property type="entry name" value="Rotamase"/>
    <property type="match status" value="1"/>
</dbReference>
<dbReference type="SUPFAM" id="SSF54534">
    <property type="entry name" value="FKBP-like"/>
    <property type="match status" value="1"/>
</dbReference>